<dbReference type="GO" id="GO:0006412">
    <property type="term" value="P:translation"/>
    <property type="evidence" value="ECO:0007669"/>
    <property type="project" value="InterPro"/>
</dbReference>
<comment type="caution">
    <text evidence="5">The sequence shown here is derived from an EMBL/GenBank/DDBJ whole genome shotgun (WGS) entry which is preliminary data.</text>
</comment>
<comment type="similarity">
    <text evidence="1">Belongs to the universal ribosomal protein uS11 family.</text>
</comment>
<feature type="non-terminal residue" evidence="5">
    <location>
        <position position="128"/>
    </location>
</feature>
<evidence type="ECO:0000313" key="6">
    <source>
        <dbReference type="Proteomes" id="UP001370490"/>
    </source>
</evidence>
<keyword evidence="3" id="KW-0687">Ribonucleoprotein</keyword>
<evidence type="ECO:0000313" key="5">
    <source>
        <dbReference type="EMBL" id="KAK6942349.1"/>
    </source>
</evidence>
<dbReference type="SUPFAM" id="SSF53137">
    <property type="entry name" value="Translational machinery components"/>
    <property type="match status" value="1"/>
</dbReference>
<dbReference type="GO" id="GO:0005840">
    <property type="term" value="C:ribosome"/>
    <property type="evidence" value="ECO:0007669"/>
    <property type="project" value="UniProtKB-KW"/>
</dbReference>
<evidence type="ECO:0000256" key="4">
    <source>
        <dbReference type="SAM" id="MobiDB-lite"/>
    </source>
</evidence>
<dbReference type="Pfam" id="PF00411">
    <property type="entry name" value="Ribosomal_S11"/>
    <property type="match status" value="1"/>
</dbReference>
<sequence>MVSLSPAMLSKASRIFDPFQIDEDRSNFFPNNSKRKTREPKEENVTPGPTIREGELVFGVAHIFASFNDTFIDESSPYAAMLAAQEELVTALHIKLRATSVYKSKTLGPGAQPALRVPARSGMRIGHV</sequence>
<keyword evidence="6" id="KW-1185">Reference proteome</keyword>
<evidence type="ECO:0000256" key="3">
    <source>
        <dbReference type="ARBA" id="ARBA00023274"/>
    </source>
</evidence>
<protein>
    <submittedName>
        <fullName evidence="5">Ribosomal protein S11</fullName>
    </submittedName>
</protein>
<keyword evidence="2 5" id="KW-0689">Ribosomal protein</keyword>
<evidence type="ECO:0000256" key="1">
    <source>
        <dbReference type="ARBA" id="ARBA00006194"/>
    </source>
</evidence>
<dbReference type="EMBL" id="JBAMMX010000004">
    <property type="protein sequence ID" value="KAK6942349.1"/>
    <property type="molecule type" value="Genomic_DNA"/>
</dbReference>
<name>A0AAN8W307_9MAGN</name>
<dbReference type="InterPro" id="IPR001971">
    <property type="entry name" value="Ribosomal_uS11"/>
</dbReference>
<dbReference type="AlphaFoldDB" id="A0AAN8W307"/>
<gene>
    <name evidence="5" type="ORF">RJ641_027726</name>
</gene>
<proteinExistence type="inferred from homology"/>
<organism evidence="5 6">
    <name type="scientific">Dillenia turbinata</name>
    <dbReference type="NCBI Taxonomy" id="194707"/>
    <lineage>
        <taxon>Eukaryota</taxon>
        <taxon>Viridiplantae</taxon>
        <taxon>Streptophyta</taxon>
        <taxon>Embryophyta</taxon>
        <taxon>Tracheophyta</taxon>
        <taxon>Spermatophyta</taxon>
        <taxon>Magnoliopsida</taxon>
        <taxon>eudicotyledons</taxon>
        <taxon>Gunneridae</taxon>
        <taxon>Pentapetalae</taxon>
        <taxon>Dilleniales</taxon>
        <taxon>Dilleniaceae</taxon>
        <taxon>Dillenia</taxon>
    </lineage>
</organism>
<feature type="region of interest" description="Disordered" evidence="4">
    <location>
        <begin position="23"/>
        <end position="50"/>
    </location>
</feature>
<dbReference type="InterPro" id="IPR036967">
    <property type="entry name" value="Ribosomal_uS11_sf"/>
</dbReference>
<dbReference type="GO" id="GO:1990904">
    <property type="term" value="C:ribonucleoprotein complex"/>
    <property type="evidence" value="ECO:0007669"/>
    <property type="project" value="UniProtKB-KW"/>
</dbReference>
<dbReference type="GO" id="GO:0003735">
    <property type="term" value="F:structural constituent of ribosome"/>
    <property type="evidence" value="ECO:0007669"/>
    <property type="project" value="InterPro"/>
</dbReference>
<evidence type="ECO:0000256" key="2">
    <source>
        <dbReference type="ARBA" id="ARBA00022980"/>
    </source>
</evidence>
<accession>A0AAN8W307</accession>
<reference evidence="5 6" key="1">
    <citation type="submission" date="2023-12" db="EMBL/GenBank/DDBJ databases">
        <title>A high-quality genome assembly for Dillenia turbinata (Dilleniales).</title>
        <authorList>
            <person name="Chanderbali A."/>
        </authorList>
    </citation>
    <scope>NUCLEOTIDE SEQUENCE [LARGE SCALE GENOMIC DNA]</scope>
    <source>
        <strain evidence="5">LSX21</strain>
        <tissue evidence="5">Leaf</tissue>
    </source>
</reference>
<dbReference type="Gene3D" id="3.30.420.80">
    <property type="entry name" value="Ribosomal protein S11"/>
    <property type="match status" value="2"/>
</dbReference>
<dbReference type="PANTHER" id="PTHR11759">
    <property type="entry name" value="40S RIBOSOMAL PROTEIN S14/30S RIBOSOMAL PROTEIN S11"/>
    <property type="match status" value="1"/>
</dbReference>
<dbReference type="Proteomes" id="UP001370490">
    <property type="component" value="Unassembled WGS sequence"/>
</dbReference>